<evidence type="ECO:0000313" key="5">
    <source>
        <dbReference type="Proteomes" id="UP001242010"/>
    </source>
</evidence>
<evidence type="ECO:0000256" key="2">
    <source>
        <dbReference type="SAM" id="SignalP"/>
    </source>
</evidence>
<dbReference type="Pfam" id="PF14534">
    <property type="entry name" value="DUF4440"/>
    <property type="match status" value="1"/>
</dbReference>
<organism evidence="4 5">
    <name type="scientific">Geothrix oryzae</name>
    <dbReference type="NCBI Taxonomy" id="2927975"/>
    <lineage>
        <taxon>Bacteria</taxon>
        <taxon>Pseudomonadati</taxon>
        <taxon>Acidobacteriota</taxon>
        <taxon>Holophagae</taxon>
        <taxon>Holophagales</taxon>
        <taxon>Holophagaceae</taxon>
        <taxon>Geothrix</taxon>
    </lineage>
</organism>
<dbReference type="SUPFAM" id="SSF54427">
    <property type="entry name" value="NTF2-like"/>
    <property type="match status" value="1"/>
</dbReference>
<feature type="region of interest" description="Disordered" evidence="1">
    <location>
        <begin position="168"/>
        <end position="187"/>
    </location>
</feature>
<feature type="domain" description="DUF4440" evidence="3">
    <location>
        <begin position="67"/>
        <end position="165"/>
    </location>
</feature>
<feature type="chain" id="PRO_5045788162" description="DUF4440 domain-containing protein" evidence="2">
    <location>
        <begin position="36"/>
        <end position="187"/>
    </location>
</feature>
<feature type="compositionally biased region" description="Pro residues" evidence="1">
    <location>
        <begin position="178"/>
        <end position="187"/>
    </location>
</feature>
<proteinExistence type="predicted"/>
<protein>
    <recommendedName>
        <fullName evidence="3">DUF4440 domain-containing protein</fullName>
    </recommendedName>
</protein>
<reference evidence="5" key="1">
    <citation type="journal article" date="2023" name="Int. J. Syst. Evol. Microbiol.">
        <title>Mesoterricola silvestris gen. nov., sp. nov., Mesoterricola sediminis sp. nov., Geothrix oryzae sp. nov., Geothrix edaphica sp. nov., Geothrix rubra sp. nov., and Geothrix limicola sp. nov., six novel members of Acidobacteriota isolated from soils.</title>
        <authorList>
            <person name="Itoh H."/>
            <person name="Sugisawa Y."/>
            <person name="Mise K."/>
            <person name="Xu Z."/>
            <person name="Kuniyasu M."/>
            <person name="Ushijima N."/>
            <person name="Kawano K."/>
            <person name="Kobayashi E."/>
            <person name="Shiratori Y."/>
            <person name="Masuda Y."/>
            <person name="Senoo K."/>
        </authorList>
    </citation>
    <scope>NUCLEOTIDE SEQUENCE [LARGE SCALE GENOMIC DNA]</scope>
    <source>
        <strain evidence="5">Red222</strain>
    </source>
</reference>
<dbReference type="Proteomes" id="UP001242010">
    <property type="component" value="Chromosome"/>
</dbReference>
<sequence>MRRLNPPFALTLSLALSLALNLALSLASTPGRAFAPPPPPSPASPAPAPTPAAVPLPSVALPPDLDRVLRDYETAWQHRNAAALADLFAEDGFVLAQGKPPVRGRAAIREAYADAGGALSLRALAYATEGPLGYILGGFTRRAGEPDAGKFVLTLRRGAGGRWLIVSDMDNPNHPPRRMGPPPEVVR</sequence>
<dbReference type="InterPro" id="IPR032710">
    <property type="entry name" value="NTF2-like_dom_sf"/>
</dbReference>
<evidence type="ECO:0000256" key="1">
    <source>
        <dbReference type="SAM" id="MobiDB-lite"/>
    </source>
</evidence>
<gene>
    <name evidence="4" type="ORF">GETHOR_17920</name>
</gene>
<feature type="compositionally biased region" description="Pro residues" evidence="1">
    <location>
        <begin position="35"/>
        <end position="54"/>
    </location>
</feature>
<accession>A0ABM8DRV1</accession>
<dbReference type="InterPro" id="IPR027843">
    <property type="entry name" value="DUF4440"/>
</dbReference>
<feature type="signal peptide" evidence="2">
    <location>
        <begin position="1"/>
        <end position="35"/>
    </location>
</feature>
<evidence type="ECO:0000313" key="4">
    <source>
        <dbReference type="EMBL" id="BDU69691.1"/>
    </source>
</evidence>
<dbReference type="Gene3D" id="3.10.450.50">
    <property type="match status" value="1"/>
</dbReference>
<dbReference type="EMBL" id="AP027079">
    <property type="protein sequence ID" value="BDU69691.1"/>
    <property type="molecule type" value="Genomic_DNA"/>
</dbReference>
<keyword evidence="2" id="KW-0732">Signal</keyword>
<evidence type="ECO:0000259" key="3">
    <source>
        <dbReference type="Pfam" id="PF14534"/>
    </source>
</evidence>
<keyword evidence="5" id="KW-1185">Reference proteome</keyword>
<feature type="region of interest" description="Disordered" evidence="1">
    <location>
        <begin position="32"/>
        <end position="57"/>
    </location>
</feature>
<name>A0ABM8DRV1_9BACT</name>
<dbReference type="RefSeq" id="WP_286353416.1">
    <property type="nucleotide sequence ID" value="NZ_AP027079.1"/>
</dbReference>